<evidence type="ECO:0008006" key="4">
    <source>
        <dbReference type="Google" id="ProtNLM"/>
    </source>
</evidence>
<sequence>MERKYGQRYVAFFRESKIFLLLNFFWVGIFLAIGLYAKTGGGDRGHSVGTLFADFFTDTYPLYGFFTNVSEVLWCIALTICSFTYAILASLSREAYLLKRFSFFSSLLLGLFVLDDIFRLTLILKVFIGIPKLVSYLIYGFLLVGYSISFRKFLLSTPYLLLLFSALLLVMSGISDLLPIPGKGTPAMLEDGTKLLAVLNICIFFWTVCLASIRRKLTSNGQSRQI</sequence>
<dbReference type="OrthoDB" id="428281at2"/>
<feature type="transmembrane region" description="Helical" evidence="1">
    <location>
        <begin position="20"/>
        <end position="37"/>
    </location>
</feature>
<dbReference type="EMBL" id="CP021983">
    <property type="protein sequence ID" value="ASC70494.1"/>
    <property type="molecule type" value="Genomic_DNA"/>
</dbReference>
<keyword evidence="1" id="KW-0472">Membrane</keyword>
<feature type="transmembrane region" description="Helical" evidence="1">
    <location>
        <begin position="153"/>
        <end position="175"/>
    </location>
</feature>
<feature type="transmembrane region" description="Helical" evidence="1">
    <location>
        <begin position="126"/>
        <end position="146"/>
    </location>
</feature>
<feature type="transmembrane region" description="Helical" evidence="1">
    <location>
        <begin position="71"/>
        <end position="89"/>
    </location>
</feature>
<evidence type="ECO:0000313" key="3">
    <source>
        <dbReference type="Proteomes" id="UP000191901"/>
    </source>
</evidence>
<evidence type="ECO:0000256" key="1">
    <source>
        <dbReference type="SAM" id="Phobius"/>
    </source>
</evidence>
<organism evidence="2 3">
    <name type="scientific">Halomicronema hongdechloris C2206</name>
    <dbReference type="NCBI Taxonomy" id="1641165"/>
    <lineage>
        <taxon>Bacteria</taxon>
        <taxon>Bacillati</taxon>
        <taxon>Cyanobacteriota</taxon>
        <taxon>Cyanophyceae</taxon>
        <taxon>Nodosilineales</taxon>
        <taxon>Nodosilineaceae</taxon>
        <taxon>Halomicronema</taxon>
    </lineage>
</organism>
<feature type="transmembrane region" description="Helical" evidence="1">
    <location>
        <begin position="195"/>
        <end position="213"/>
    </location>
</feature>
<dbReference type="RefSeq" id="WP_137455036.1">
    <property type="nucleotide sequence ID" value="NZ_CP021983.2"/>
</dbReference>
<dbReference type="KEGG" id="hhg:XM38_014330"/>
<accession>A0A1Z3HJJ0</accession>
<name>A0A1Z3HJJ0_9CYAN</name>
<dbReference type="AlphaFoldDB" id="A0A1Z3HJJ0"/>
<keyword evidence="1" id="KW-0812">Transmembrane</keyword>
<proteinExistence type="predicted"/>
<dbReference type="Proteomes" id="UP000191901">
    <property type="component" value="Chromosome"/>
</dbReference>
<evidence type="ECO:0000313" key="2">
    <source>
        <dbReference type="EMBL" id="ASC70494.1"/>
    </source>
</evidence>
<gene>
    <name evidence="2" type="ORF">XM38_014330</name>
</gene>
<protein>
    <recommendedName>
        <fullName evidence="4">DUF998 domain-containing protein</fullName>
    </recommendedName>
</protein>
<feature type="transmembrane region" description="Helical" evidence="1">
    <location>
        <begin position="101"/>
        <end position="120"/>
    </location>
</feature>
<keyword evidence="1" id="KW-1133">Transmembrane helix</keyword>
<reference evidence="2 3" key="1">
    <citation type="journal article" date="2016" name="Biochim. Biophys. Acta">
        <title>Characterization of red-shifted phycobilisomes isolated from the chlorophyll f-containing cyanobacterium Halomicronema hongdechloris.</title>
        <authorList>
            <person name="Li Y."/>
            <person name="Lin Y."/>
            <person name="Garvey C.J."/>
            <person name="Birch D."/>
            <person name="Corkery R.W."/>
            <person name="Loughlin P.C."/>
            <person name="Scheer H."/>
            <person name="Willows R.D."/>
            <person name="Chen M."/>
        </authorList>
    </citation>
    <scope>NUCLEOTIDE SEQUENCE [LARGE SCALE GENOMIC DNA]</scope>
    <source>
        <strain evidence="2 3">C2206</strain>
    </source>
</reference>
<keyword evidence="3" id="KW-1185">Reference proteome</keyword>